<evidence type="ECO:0000313" key="2">
    <source>
        <dbReference type="EMBL" id="NOV01512.1"/>
    </source>
</evidence>
<keyword evidence="1" id="KW-0732">Signal</keyword>
<name>A0ABX1ZN53_9BACL</name>
<evidence type="ECO:0000313" key="3">
    <source>
        <dbReference type="Proteomes" id="UP000618579"/>
    </source>
</evidence>
<dbReference type="EMBL" id="WHNZ01000036">
    <property type="protein sequence ID" value="NOV01512.1"/>
    <property type="molecule type" value="Genomic_DNA"/>
</dbReference>
<feature type="chain" id="PRO_5046718296" evidence="1">
    <location>
        <begin position="21"/>
        <end position="180"/>
    </location>
</feature>
<organism evidence="2 3">
    <name type="scientific">Paenibacillus planticolens</name>
    <dbReference type="NCBI Taxonomy" id="2654976"/>
    <lineage>
        <taxon>Bacteria</taxon>
        <taxon>Bacillati</taxon>
        <taxon>Bacillota</taxon>
        <taxon>Bacilli</taxon>
        <taxon>Bacillales</taxon>
        <taxon>Paenibacillaceae</taxon>
        <taxon>Paenibacillus</taxon>
    </lineage>
</organism>
<proteinExistence type="predicted"/>
<protein>
    <submittedName>
        <fullName evidence="2">Uncharacterized protein</fullName>
    </submittedName>
</protein>
<dbReference type="Proteomes" id="UP000618579">
    <property type="component" value="Unassembled WGS sequence"/>
</dbReference>
<sequence length="180" mass="19593">MKKNKLLYSTLLLLSAGVIAGGFVAVNKQKASENIAVQPNQVTPSYVDKVTVNLESPPAEEPSVTVLKGATIPDDAALRGAMLNQTMNCNGQGSVSLTYKAPTDSNKEKVRFYVQNIGEKKLYFRLESPQGNNWIKTAVEADTVFVGEMQWGIAQEGLWNFVLNNDDGSVISVKIISEKV</sequence>
<feature type="signal peptide" evidence="1">
    <location>
        <begin position="1"/>
        <end position="20"/>
    </location>
</feature>
<dbReference type="RefSeq" id="WP_171684343.1">
    <property type="nucleotide sequence ID" value="NZ_WHNZ01000036.1"/>
</dbReference>
<evidence type="ECO:0000256" key="1">
    <source>
        <dbReference type="SAM" id="SignalP"/>
    </source>
</evidence>
<comment type="caution">
    <text evidence="2">The sequence shown here is derived from an EMBL/GenBank/DDBJ whole genome shotgun (WGS) entry which is preliminary data.</text>
</comment>
<gene>
    <name evidence="2" type="ORF">GC097_15960</name>
</gene>
<accession>A0ABX1ZN53</accession>
<reference evidence="2 3" key="1">
    <citation type="submission" date="2019-10" db="EMBL/GenBank/DDBJ databases">
        <title>Description of Paenibacillus pedi sp. nov.</title>
        <authorList>
            <person name="Carlier A."/>
            <person name="Qi S."/>
        </authorList>
    </citation>
    <scope>NUCLEOTIDE SEQUENCE [LARGE SCALE GENOMIC DNA]</scope>
    <source>
        <strain evidence="2 3">LMG 31457</strain>
    </source>
</reference>
<keyword evidence="3" id="KW-1185">Reference proteome</keyword>